<dbReference type="InterPro" id="IPR046468">
    <property type="entry name" value="Spt20-like_SEP"/>
</dbReference>
<dbReference type="Pfam" id="PF12090">
    <property type="entry name" value="Spt20_SEP"/>
    <property type="match status" value="1"/>
</dbReference>
<dbReference type="GO" id="GO:0000124">
    <property type="term" value="C:SAGA complex"/>
    <property type="evidence" value="ECO:0007669"/>
    <property type="project" value="InterPro"/>
</dbReference>
<proteinExistence type="inferred from homology"/>
<dbReference type="Proteomes" id="UP001209878">
    <property type="component" value="Unassembled WGS sequence"/>
</dbReference>
<feature type="region of interest" description="Disordered" evidence="2">
    <location>
        <begin position="557"/>
        <end position="588"/>
    </location>
</feature>
<organism evidence="4 5">
    <name type="scientific">Ridgeia piscesae</name>
    <name type="common">Tubeworm</name>
    <dbReference type="NCBI Taxonomy" id="27915"/>
    <lineage>
        <taxon>Eukaryota</taxon>
        <taxon>Metazoa</taxon>
        <taxon>Spiralia</taxon>
        <taxon>Lophotrochozoa</taxon>
        <taxon>Annelida</taxon>
        <taxon>Polychaeta</taxon>
        <taxon>Sedentaria</taxon>
        <taxon>Canalipalpata</taxon>
        <taxon>Sabellida</taxon>
        <taxon>Siboglinidae</taxon>
        <taxon>Ridgeia</taxon>
    </lineage>
</organism>
<protein>
    <recommendedName>
        <fullName evidence="3">Spt20-like SEP domain-containing protein</fullName>
    </recommendedName>
</protein>
<sequence>MRDLGKAVEHAESLSEMAWSRPATLHTQSPTDSKRKPLLHRLVDVYLEESKKEAHTKKLRCASHLLDKLVKKDFLNTLVVNLYPGNEGYSLMIKGRNGCNSETIKLPYEEVELLEYIDAEELPPLLVDLLDKLALNVFYSGCVIVELRDYRRTTDGTFDSQHVLLRPTSHSMLCDLNMLTNDEHRWTQEDKFTLESQLLLATSDPLCLHPSPAVSLVTNKLNYERQKLSTHALKRSVKNCSQAAVSRRRRMAQCPAPSHLRLHDFVCRKKEKLKPVPHVNLKVSKTCVDMWRQRDVELTMPDTIEVEKYAKVLEKPKQTLDNTPVTVEEFTLETERSHGKVNYSRLTILQRLSDEFYSGMLYVDRDYSEGKSEGSTCRYITQFREIFTEEGRRQVKITHQVLGQPATVSYTQNTQTGVQVTVTGAGPLLTQATGLAATITGQLTVPGMNGNGNSGQKVQPIKLSLSLNPQVSVAPGNLVSPQGTAVQGQVLGQAQLTLNIQQQHQHTATGGVGQRGRQMYTGVSRPVSTSSPASAAVVSSAQLPTYAQATACLTSTSATGAPVGLPKTATPSATPSPTSSTPGNTAQSLPQVVNVGSFLPGDAASGIMGKLSTASLNVMAPGITIGSLAGMSQNFNLANLQGLQNLQNVQVSLGSVTLPGGIAVPLSMINTSPSLSTPTGLLVNSLTAGHSATAASGSADVGSSLSAPLVSSSNSSVTVTMATSSSATAAAASGLLTSPTQVLSTPSGLLSLPIGVAGNLTQIMAAAGLKPGQGIRPGTPLFLSPIPGQQSVQLLSAADFPQASRAQLSVAPQVGRRQSAGRVGTSTIPASVILTAQSHGEGGLQVRAGGQALTTQQLMQTSLQLAAGQSATLTSQQVMQLTPQQQQQVAAQLALQKQQLSKSPQVAITATRVQHGSVASKMKSKKRSQSKS</sequence>
<feature type="region of interest" description="Disordered" evidence="2">
    <location>
        <begin position="912"/>
        <end position="932"/>
    </location>
</feature>
<feature type="compositionally biased region" description="Basic residues" evidence="2">
    <location>
        <begin position="922"/>
        <end position="932"/>
    </location>
</feature>
<accession>A0AAD9L261</accession>
<keyword evidence="5" id="KW-1185">Reference proteome</keyword>
<reference evidence="4" key="1">
    <citation type="journal article" date="2023" name="Mol. Biol. Evol.">
        <title>Third-Generation Sequencing Reveals the Adaptive Role of the Epigenome in Three Deep-Sea Polychaetes.</title>
        <authorList>
            <person name="Perez M."/>
            <person name="Aroh O."/>
            <person name="Sun Y."/>
            <person name="Lan Y."/>
            <person name="Juniper S.K."/>
            <person name="Young C.R."/>
            <person name="Angers B."/>
            <person name="Qian P.Y."/>
        </authorList>
    </citation>
    <scope>NUCLEOTIDE SEQUENCE</scope>
    <source>
        <strain evidence="4">R07B-5</strain>
    </source>
</reference>
<dbReference type="PANTHER" id="PTHR13526:SF8">
    <property type="entry name" value="TRANSCRIPTION FACTOR SPT20 HOMOLOG"/>
    <property type="match status" value="1"/>
</dbReference>
<dbReference type="PANTHER" id="PTHR13526">
    <property type="entry name" value="TRANSCRIPTION FACTOR SPT20 HOMOLOG"/>
    <property type="match status" value="1"/>
</dbReference>
<feature type="compositionally biased region" description="Low complexity" evidence="2">
    <location>
        <begin position="568"/>
        <end position="582"/>
    </location>
</feature>
<dbReference type="AlphaFoldDB" id="A0AAD9L261"/>
<dbReference type="EMBL" id="JAODUO010000415">
    <property type="protein sequence ID" value="KAK2181018.1"/>
    <property type="molecule type" value="Genomic_DNA"/>
</dbReference>
<evidence type="ECO:0000256" key="1">
    <source>
        <dbReference type="ARBA" id="ARBA00009112"/>
    </source>
</evidence>
<dbReference type="InterPro" id="IPR021950">
    <property type="entry name" value="Spt20"/>
</dbReference>
<name>A0AAD9L261_RIDPI</name>
<evidence type="ECO:0000259" key="3">
    <source>
        <dbReference type="Pfam" id="PF12090"/>
    </source>
</evidence>
<dbReference type="GO" id="GO:0003712">
    <property type="term" value="F:transcription coregulator activity"/>
    <property type="evidence" value="ECO:0007669"/>
    <property type="project" value="InterPro"/>
</dbReference>
<comment type="similarity">
    <text evidence="1">Belongs to the SPT20 family.</text>
</comment>
<evidence type="ECO:0000313" key="5">
    <source>
        <dbReference type="Proteomes" id="UP001209878"/>
    </source>
</evidence>
<gene>
    <name evidence="4" type="ORF">NP493_415g02009</name>
</gene>
<evidence type="ECO:0000313" key="4">
    <source>
        <dbReference type="EMBL" id="KAK2181018.1"/>
    </source>
</evidence>
<dbReference type="GO" id="GO:0006357">
    <property type="term" value="P:regulation of transcription by RNA polymerase II"/>
    <property type="evidence" value="ECO:0007669"/>
    <property type="project" value="TreeGrafter"/>
</dbReference>
<feature type="domain" description="Spt20-like SEP" evidence="3">
    <location>
        <begin position="73"/>
        <end position="221"/>
    </location>
</feature>
<evidence type="ECO:0000256" key="2">
    <source>
        <dbReference type="SAM" id="MobiDB-lite"/>
    </source>
</evidence>
<comment type="caution">
    <text evidence="4">The sequence shown here is derived from an EMBL/GenBank/DDBJ whole genome shotgun (WGS) entry which is preliminary data.</text>
</comment>